<dbReference type="Pfam" id="PF11799">
    <property type="entry name" value="IMS_C"/>
    <property type="match status" value="1"/>
</dbReference>
<dbReference type="GO" id="GO:0042276">
    <property type="term" value="P:error-prone translesion synthesis"/>
    <property type="evidence" value="ECO:0007669"/>
    <property type="project" value="EnsemblFungi"/>
</dbReference>
<dbReference type="Gene3D" id="3.30.1490.100">
    <property type="entry name" value="DNA polymerase, Y-family, little finger domain"/>
    <property type="match status" value="1"/>
</dbReference>
<dbReference type="SUPFAM" id="SSF56672">
    <property type="entry name" value="DNA/RNA polymerases"/>
    <property type="match status" value="1"/>
</dbReference>
<dbReference type="PhylomeDB" id="A7TRC6"/>
<evidence type="ECO:0000256" key="10">
    <source>
        <dbReference type="PROSITE-ProRule" id="PRU00042"/>
    </source>
</evidence>
<protein>
    <recommendedName>
        <fullName evidence="9">DNA polymerase eta</fullName>
    </recommendedName>
</protein>
<gene>
    <name evidence="14" type="ORF">Kpol_1069p17</name>
</gene>
<dbReference type="SUPFAM" id="SSF100879">
    <property type="entry name" value="Lesion bypass DNA polymerase (Y-family), little finger domain"/>
    <property type="match status" value="1"/>
</dbReference>
<dbReference type="GO" id="GO:0005739">
    <property type="term" value="C:mitochondrion"/>
    <property type="evidence" value="ECO:0007669"/>
    <property type="project" value="EnsemblFungi"/>
</dbReference>
<dbReference type="GO" id="GO:0007064">
    <property type="term" value="P:mitotic sister chromatid cohesion"/>
    <property type="evidence" value="ECO:0007669"/>
    <property type="project" value="EnsemblFungi"/>
</dbReference>
<keyword evidence="8" id="KW-0539">Nucleus</keyword>
<dbReference type="Gene3D" id="3.40.1170.60">
    <property type="match status" value="1"/>
</dbReference>
<reference evidence="14 15" key="1">
    <citation type="journal article" date="2007" name="Proc. Natl. Acad. Sci. U.S.A.">
        <title>Independent sorting-out of thousands of duplicated gene pairs in two yeast species descended from a whole-genome duplication.</title>
        <authorList>
            <person name="Scannell D.R."/>
            <person name="Frank A.C."/>
            <person name="Conant G.C."/>
            <person name="Byrne K.P."/>
            <person name="Woolfit M."/>
            <person name="Wolfe K.H."/>
        </authorList>
    </citation>
    <scope>NUCLEOTIDE SEQUENCE [LARGE SCALE GENOMIC DNA]</scope>
    <source>
        <strain evidence="15">ATCC 22028 / DSM 70294 / BCRC 21397 / CBS 2163 / NBRC 10782 / NRRL Y-8283 / UCD 57-17</strain>
    </source>
</reference>
<feature type="domain" description="UmuC" evidence="12">
    <location>
        <begin position="26"/>
        <end position="308"/>
    </location>
</feature>
<dbReference type="FunCoup" id="A7TRC6">
    <property type="interactions" value="627"/>
</dbReference>
<evidence type="ECO:0000256" key="7">
    <source>
        <dbReference type="ARBA" id="ARBA00023204"/>
    </source>
</evidence>
<dbReference type="PROSITE" id="PS00028">
    <property type="entry name" value="ZINC_FINGER_C2H2_1"/>
    <property type="match status" value="1"/>
</dbReference>
<dbReference type="STRING" id="436907.A7TRC6"/>
<keyword evidence="2" id="KW-0808">Transferase</keyword>
<dbReference type="KEGG" id="vpo:Kpol_1069p17"/>
<evidence type="ECO:0000313" key="14">
    <source>
        <dbReference type="EMBL" id="EDO15194.1"/>
    </source>
</evidence>
<dbReference type="InterPro" id="IPR013087">
    <property type="entry name" value="Znf_C2H2_type"/>
</dbReference>
<dbReference type="GO" id="GO:0007059">
    <property type="term" value="P:chromosome segregation"/>
    <property type="evidence" value="ECO:0007669"/>
    <property type="project" value="EnsemblFungi"/>
</dbReference>
<dbReference type="OMA" id="QVEQIRC"/>
<evidence type="ECO:0000259" key="11">
    <source>
        <dbReference type="PROSITE" id="PS50157"/>
    </source>
</evidence>
<dbReference type="InParanoid" id="A7TRC6"/>
<keyword evidence="15" id="KW-1185">Reference proteome</keyword>
<keyword evidence="3" id="KW-0479">Metal-binding</keyword>
<feature type="domain" description="C2H2-type" evidence="11">
    <location>
        <begin position="551"/>
        <end position="578"/>
    </location>
</feature>
<evidence type="ECO:0000256" key="9">
    <source>
        <dbReference type="ARBA" id="ARBA00044975"/>
    </source>
</evidence>
<dbReference type="GO" id="GO:0005634">
    <property type="term" value="C:nucleus"/>
    <property type="evidence" value="ECO:0007669"/>
    <property type="project" value="UniProtKB-SubCell"/>
</dbReference>
<dbReference type="PANTHER" id="PTHR45873">
    <property type="entry name" value="DNA POLYMERASE ETA"/>
    <property type="match status" value="1"/>
</dbReference>
<dbReference type="HOGENOM" id="CLU_012348_7_3_1"/>
<dbReference type="InterPro" id="IPR036775">
    <property type="entry name" value="DNA_pol_Y-fam_lit_finger_sf"/>
</dbReference>
<dbReference type="PROSITE" id="PS51907">
    <property type="entry name" value="ZF_UBZ3"/>
    <property type="match status" value="1"/>
</dbReference>
<dbReference type="InterPro" id="IPR052230">
    <property type="entry name" value="DNA_polymerase_eta"/>
</dbReference>
<dbReference type="PROSITE" id="PS50157">
    <property type="entry name" value="ZINC_FINGER_C2H2_2"/>
    <property type="match status" value="1"/>
</dbReference>
<keyword evidence="6" id="KW-0862">Zinc</keyword>
<evidence type="ECO:0000256" key="4">
    <source>
        <dbReference type="ARBA" id="ARBA00022763"/>
    </source>
</evidence>
<dbReference type="GO" id="GO:0008270">
    <property type="term" value="F:zinc ion binding"/>
    <property type="evidence" value="ECO:0007669"/>
    <property type="project" value="UniProtKB-KW"/>
</dbReference>
<evidence type="ECO:0000256" key="2">
    <source>
        <dbReference type="ARBA" id="ARBA00022679"/>
    </source>
</evidence>
<dbReference type="GO" id="GO:0006281">
    <property type="term" value="P:DNA repair"/>
    <property type="evidence" value="ECO:0007669"/>
    <property type="project" value="UniProtKB-KW"/>
</dbReference>
<keyword evidence="4" id="KW-0227">DNA damage</keyword>
<dbReference type="GO" id="GO:0009314">
    <property type="term" value="P:response to radiation"/>
    <property type="evidence" value="ECO:0007669"/>
    <property type="project" value="TreeGrafter"/>
</dbReference>
<dbReference type="GO" id="GO:0070987">
    <property type="term" value="P:error-free translesion synthesis"/>
    <property type="evidence" value="ECO:0007669"/>
    <property type="project" value="EnsemblFungi"/>
</dbReference>
<dbReference type="InterPro" id="IPR017961">
    <property type="entry name" value="DNA_pol_Y-fam_little_finger"/>
</dbReference>
<comment type="subcellular location">
    <subcellularLocation>
        <location evidence="1">Nucleus</location>
    </subcellularLocation>
</comment>
<dbReference type="GO" id="GO:0035861">
    <property type="term" value="C:site of double-strand break"/>
    <property type="evidence" value="ECO:0007669"/>
    <property type="project" value="TreeGrafter"/>
</dbReference>
<dbReference type="GO" id="GO:0003684">
    <property type="term" value="F:damaged DNA binding"/>
    <property type="evidence" value="ECO:0007669"/>
    <property type="project" value="InterPro"/>
</dbReference>
<evidence type="ECO:0000313" key="15">
    <source>
        <dbReference type="Proteomes" id="UP000000267"/>
    </source>
</evidence>
<keyword evidence="7" id="KW-0234">DNA repair</keyword>
<evidence type="ECO:0000256" key="1">
    <source>
        <dbReference type="ARBA" id="ARBA00004123"/>
    </source>
</evidence>
<accession>A7TRC6</accession>
<dbReference type="AlphaFoldDB" id="A7TRC6"/>
<organism evidence="15">
    <name type="scientific">Vanderwaltozyma polyspora (strain ATCC 22028 / DSM 70294 / BCRC 21397 / CBS 2163 / NBRC 10782 / NRRL Y-8283 / UCD 57-17)</name>
    <name type="common">Kluyveromyces polysporus</name>
    <dbReference type="NCBI Taxonomy" id="436907"/>
    <lineage>
        <taxon>Eukaryota</taxon>
        <taxon>Fungi</taxon>
        <taxon>Dikarya</taxon>
        <taxon>Ascomycota</taxon>
        <taxon>Saccharomycotina</taxon>
        <taxon>Saccharomycetes</taxon>
        <taxon>Saccharomycetales</taxon>
        <taxon>Saccharomycetaceae</taxon>
        <taxon>Vanderwaltozyma</taxon>
    </lineage>
</organism>
<dbReference type="GeneID" id="5543242"/>
<dbReference type="eggNOG" id="KOG2095">
    <property type="taxonomic scope" value="Eukaryota"/>
</dbReference>
<dbReference type="EMBL" id="DS480475">
    <property type="protein sequence ID" value="EDO15194.1"/>
    <property type="molecule type" value="Genomic_DNA"/>
</dbReference>
<dbReference type="InterPro" id="IPR043502">
    <property type="entry name" value="DNA/RNA_pol_sf"/>
</dbReference>
<evidence type="ECO:0000259" key="13">
    <source>
        <dbReference type="PROSITE" id="PS51907"/>
    </source>
</evidence>
<evidence type="ECO:0000256" key="6">
    <source>
        <dbReference type="ARBA" id="ARBA00022833"/>
    </source>
</evidence>
<dbReference type="InterPro" id="IPR043128">
    <property type="entry name" value="Rev_trsase/Diguanyl_cyclase"/>
</dbReference>
<dbReference type="Pfam" id="PF18439">
    <property type="entry name" value="zf_UBZ"/>
    <property type="match status" value="1"/>
</dbReference>
<evidence type="ECO:0000256" key="8">
    <source>
        <dbReference type="ARBA" id="ARBA00023242"/>
    </source>
</evidence>
<dbReference type="InterPro" id="IPR001126">
    <property type="entry name" value="UmuC"/>
</dbReference>
<dbReference type="PANTHER" id="PTHR45873:SF1">
    <property type="entry name" value="DNA POLYMERASE ETA"/>
    <property type="match status" value="1"/>
</dbReference>
<dbReference type="RefSeq" id="XP_001643052.1">
    <property type="nucleotide sequence ID" value="XM_001643002.1"/>
</dbReference>
<dbReference type="Pfam" id="PF00817">
    <property type="entry name" value="IMS"/>
    <property type="match status" value="1"/>
</dbReference>
<sequence>MSKFKWRDLIQLNSKDEAYKSELCCLCHIDLNAFFAQVEQVRCGYTKDDPVVCVQWSSIIAISYAARKHDITRMDSIKDALKKSNNKLIPIHTAVYKKGEDFWQYHDGCGSWMQEASKQLSPEQYKVSLNPYRREGRKIFKIFKDFCDLVEIASVDEGFLDISRLCLQQLLFEEDILEKCKEDSEGKSLQERFIAGDYDLDSYLPPVPDTLKTLKFEGFVYDAEFGSLIDDWDDVIFALGSQISQKIRNHVRDTLGYTTSCGIARTKTVCKLGSNFKKPDAQTIIRNKSITKFFDNGNIELTNFWTMGGKLGQNLIHILNLPTQGSIKALRERWDDPVEINKYMNERLLELNGNGEDFEMDDDKKEAVTQKLFDLVRGQHCLPVNPRPIIKSMMSNKNLRGNSCKNIIDCMQWLDIFGNELADRVNELEQEYHKICIPKTISISVKTNEWKTYSKSSPLHCRGSNISSLDIIRTASKLINEFNLKYSNVPEPNFYPLKQFNVVISNFEILDMKKSVIEMIGNVKGDYSKKDLPESIPHAEPRDTEVFIGNWKCQDCNIEFESESAFNEHNDYHVALRLSESLNGADVNSKNISEGERRLLLSNKNRQVGYITKRKHNKDTNSTQKTNIFKFFKK</sequence>
<dbReference type="Gene3D" id="3.30.70.270">
    <property type="match status" value="1"/>
</dbReference>
<keyword evidence="5 10" id="KW-0863">Zinc-finger</keyword>
<dbReference type="Gene3D" id="1.10.150.20">
    <property type="entry name" value="5' to 3' exonuclease, C-terminal subdomain"/>
    <property type="match status" value="1"/>
</dbReference>
<dbReference type="FunFam" id="3.40.1170.60:FF:000008">
    <property type="entry name" value="DNA polymerase eta subunit"/>
    <property type="match status" value="1"/>
</dbReference>
<dbReference type="PROSITE" id="PS50173">
    <property type="entry name" value="UMUC"/>
    <property type="match status" value="1"/>
</dbReference>
<evidence type="ECO:0000256" key="3">
    <source>
        <dbReference type="ARBA" id="ARBA00022723"/>
    </source>
</evidence>
<dbReference type="InterPro" id="IPR041298">
    <property type="entry name" value="UBZ3"/>
</dbReference>
<dbReference type="PIRSF" id="PIRSF036603">
    <property type="entry name" value="DPol_eta"/>
    <property type="match status" value="1"/>
</dbReference>
<dbReference type="OrthoDB" id="5723at2759"/>
<name>A7TRC6_VANPO</name>
<evidence type="ECO:0000256" key="5">
    <source>
        <dbReference type="ARBA" id="ARBA00022771"/>
    </source>
</evidence>
<proteinExistence type="predicted"/>
<dbReference type="GO" id="GO:0003887">
    <property type="term" value="F:DNA-directed DNA polymerase activity"/>
    <property type="evidence" value="ECO:0007669"/>
    <property type="project" value="EnsemblFungi"/>
</dbReference>
<feature type="domain" description="UBZ3-type" evidence="13">
    <location>
        <begin position="546"/>
        <end position="581"/>
    </location>
</feature>
<dbReference type="Proteomes" id="UP000000267">
    <property type="component" value="Unassembled WGS sequence"/>
</dbReference>
<evidence type="ECO:0000259" key="12">
    <source>
        <dbReference type="PROSITE" id="PS50173"/>
    </source>
</evidence>
<dbReference type="GO" id="GO:0005657">
    <property type="term" value="C:replication fork"/>
    <property type="evidence" value="ECO:0007669"/>
    <property type="project" value="EnsemblFungi"/>
</dbReference>